<dbReference type="EC" id="1.-.-.-" evidence="2"/>
<dbReference type="EMBL" id="JBBMEI010000029">
    <property type="protein sequence ID" value="MEQ2358717.1"/>
    <property type="molecule type" value="Genomic_DNA"/>
</dbReference>
<dbReference type="Proteomes" id="UP001446032">
    <property type="component" value="Unassembled WGS sequence"/>
</dbReference>
<organism evidence="2 3">
    <name type="scientific">Blautia intestinihominis</name>
    <dbReference type="NCBI Taxonomy" id="3133152"/>
    <lineage>
        <taxon>Bacteria</taxon>
        <taxon>Bacillati</taxon>
        <taxon>Bacillota</taxon>
        <taxon>Clostridia</taxon>
        <taxon>Lachnospirales</taxon>
        <taxon>Lachnospiraceae</taxon>
        <taxon>Blautia</taxon>
    </lineage>
</organism>
<dbReference type="GO" id="GO:0016491">
    <property type="term" value="F:oxidoreductase activity"/>
    <property type="evidence" value="ECO:0007669"/>
    <property type="project" value="UniProtKB-KW"/>
</dbReference>
<evidence type="ECO:0000313" key="3">
    <source>
        <dbReference type="Proteomes" id="UP001446032"/>
    </source>
</evidence>
<dbReference type="InterPro" id="IPR029039">
    <property type="entry name" value="Flavoprotein-like_sf"/>
</dbReference>
<evidence type="ECO:0000259" key="1">
    <source>
        <dbReference type="Pfam" id="PF03358"/>
    </source>
</evidence>
<accession>A0ABV1ALK5</accession>
<dbReference type="PANTHER" id="PTHR43741:SF4">
    <property type="entry name" value="FMN-DEPENDENT NADH:QUINONE OXIDOREDUCTASE"/>
    <property type="match status" value="1"/>
</dbReference>
<feature type="domain" description="NADPH-dependent FMN reductase-like" evidence="1">
    <location>
        <begin position="1"/>
        <end position="144"/>
    </location>
</feature>
<dbReference type="PANTHER" id="PTHR43741">
    <property type="entry name" value="FMN-DEPENDENT NADH-AZOREDUCTASE 1"/>
    <property type="match status" value="1"/>
</dbReference>
<dbReference type="SUPFAM" id="SSF52218">
    <property type="entry name" value="Flavoproteins"/>
    <property type="match status" value="1"/>
</dbReference>
<proteinExistence type="predicted"/>
<dbReference type="RefSeq" id="WP_349077986.1">
    <property type="nucleotide sequence ID" value="NZ_JBBMEI010000029.1"/>
</dbReference>
<sequence>MKITVIHGQNHKGNTYMIAHELAEKIGGEVTEFFLPRDFDEPCLGCWTCFNKDLTHCPHYKKLKPLMDAMDEADVVILASPVYVYHATGQMMSFLDHFGTRWMVHRPDARAFQKQGVAIATAAGGGMASTTKDLYHSMFFWGYPRIYRMGFAVRAAKPSEIPEDIQKKIHQETDRMAAKIRKNHAPFKPTLKTRMWFSMIRWMHKAFWKFEPDYGYWEEHGWHGKNRPWKVKRKKRG</sequence>
<evidence type="ECO:0000313" key="2">
    <source>
        <dbReference type="EMBL" id="MEQ2358717.1"/>
    </source>
</evidence>
<comment type="caution">
    <text evidence="2">The sequence shown here is derived from an EMBL/GenBank/DDBJ whole genome shotgun (WGS) entry which is preliminary data.</text>
</comment>
<protein>
    <submittedName>
        <fullName evidence="2">NAD(P)H-dependent oxidoreductase</fullName>
        <ecNumber evidence="2">1.-.-.-</ecNumber>
    </submittedName>
</protein>
<reference evidence="2 3" key="1">
    <citation type="submission" date="2024-03" db="EMBL/GenBank/DDBJ databases">
        <title>Human intestinal bacterial collection.</title>
        <authorList>
            <person name="Pauvert C."/>
            <person name="Hitch T.C.A."/>
            <person name="Clavel T."/>
        </authorList>
    </citation>
    <scope>NUCLEOTIDE SEQUENCE [LARGE SCALE GENOMIC DNA]</scope>
    <source>
        <strain evidence="2 3">CLA-AA-H95</strain>
    </source>
</reference>
<dbReference type="InterPro" id="IPR005025">
    <property type="entry name" value="FMN_Rdtase-like_dom"/>
</dbReference>
<keyword evidence="3" id="KW-1185">Reference proteome</keyword>
<dbReference type="Gene3D" id="3.40.50.360">
    <property type="match status" value="1"/>
</dbReference>
<gene>
    <name evidence="2" type="ORF">WMO75_10290</name>
</gene>
<dbReference type="Pfam" id="PF03358">
    <property type="entry name" value="FMN_red"/>
    <property type="match status" value="1"/>
</dbReference>
<dbReference type="InterPro" id="IPR050104">
    <property type="entry name" value="FMN-dep_NADH:Q_OxRdtase_AzoR1"/>
</dbReference>
<keyword evidence="2" id="KW-0560">Oxidoreductase</keyword>
<name>A0ABV1ALK5_9FIRM</name>